<evidence type="ECO:0000313" key="2">
    <source>
        <dbReference type="Proteomes" id="UP001642464"/>
    </source>
</evidence>
<dbReference type="Proteomes" id="UP001642464">
    <property type="component" value="Unassembled WGS sequence"/>
</dbReference>
<protein>
    <submittedName>
        <fullName evidence="1">Ephrin_rec_like domain-containing protein</fullName>
    </submittedName>
</protein>
<gene>
    <name evidence="1" type="ORF">SCF082_LOCUS29293</name>
</gene>
<name>A0ABP0MRK4_9DINO</name>
<reference evidence="1 2" key="1">
    <citation type="submission" date="2024-02" db="EMBL/GenBank/DDBJ databases">
        <authorList>
            <person name="Chen Y."/>
            <person name="Shah S."/>
            <person name="Dougan E. K."/>
            <person name="Thang M."/>
            <person name="Chan C."/>
        </authorList>
    </citation>
    <scope>NUCLEOTIDE SEQUENCE [LARGE SCALE GENOMIC DNA]</scope>
</reference>
<organism evidence="1 2">
    <name type="scientific">Durusdinium trenchii</name>
    <dbReference type="NCBI Taxonomy" id="1381693"/>
    <lineage>
        <taxon>Eukaryota</taxon>
        <taxon>Sar</taxon>
        <taxon>Alveolata</taxon>
        <taxon>Dinophyceae</taxon>
        <taxon>Suessiales</taxon>
        <taxon>Symbiodiniaceae</taxon>
        <taxon>Durusdinium</taxon>
    </lineage>
</organism>
<evidence type="ECO:0000313" key="1">
    <source>
        <dbReference type="EMBL" id="CAK9053828.1"/>
    </source>
</evidence>
<comment type="caution">
    <text evidence="1">The sequence shown here is derived from an EMBL/GenBank/DDBJ whole genome shotgun (WGS) entry which is preliminary data.</text>
</comment>
<sequence length="203" mass="22741">MMQWSMAYGIPAAIAISSGWSNFVKHVQTYRALHYWWVPDSTFIDMLPEQLIFARHSANEWLMGDKKTGGARSYVSKMVSSNLQSKAGKVREFVSKINFELPEVQKLLLELGQSSAYNVSCQWMRDHRARWSAWKPVETSCYEGFGLVDAFGGFVSNRTSAVGCGLCQAGTASEELIDDVGRTFQCKQCPPGYSQSNTYSTQC</sequence>
<proteinExistence type="predicted"/>
<accession>A0ABP0MRK4</accession>
<keyword evidence="2" id="KW-1185">Reference proteome</keyword>
<dbReference type="EMBL" id="CAXAMM010023558">
    <property type="protein sequence ID" value="CAK9053828.1"/>
    <property type="molecule type" value="Genomic_DNA"/>
</dbReference>